<feature type="transmembrane region" description="Helical" evidence="5">
    <location>
        <begin position="28"/>
        <end position="45"/>
    </location>
</feature>
<name>A0A9D9HSA5_9BACT</name>
<keyword evidence="4 5" id="KW-0472">Membrane</keyword>
<reference evidence="6" key="1">
    <citation type="submission" date="2020-10" db="EMBL/GenBank/DDBJ databases">
        <authorList>
            <person name="Gilroy R."/>
        </authorList>
    </citation>
    <scope>NUCLEOTIDE SEQUENCE</scope>
    <source>
        <strain evidence="6">G3-3990</strain>
    </source>
</reference>
<keyword evidence="2 5" id="KW-0812">Transmembrane</keyword>
<keyword evidence="3 5" id="KW-1133">Transmembrane helix</keyword>
<dbReference type="GO" id="GO:0016020">
    <property type="term" value="C:membrane"/>
    <property type="evidence" value="ECO:0007669"/>
    <property type="project" value="UniProtKB-SubCell"/>
</dbReference>
<evidence type="ECO:0000313" key="6">
    <source>
        <dbReference type="EMBL" id="MBO8458844.1"/>
    </source>
</evidence>
<feature type="transmembrane region" description="Helical" evidence="5">
    <location>
        <begin position="104"/>
        <end position="125"/>
    </location>
</feature>
<dbReference type="Pfam" id="PF02674">
    <property type="entry name" value="Colicin_V"/>
    <property type="match status" value="1"/>
</dbReference>
<evidence type="ECO:0000256" key="2">
    <source>
        <dbReference type="ARBA" id="ARBA00022692"/>
    </source>
</evidence>
<proteinExistence type="predicted"/>
<accession>A0A9D9HSA5</accession>
<reference evidence="6" key="2">
    <citation type="journal article" date="2021" name="PeerJ">
        <title>Extensive microbial diversity within the chicken gut microbiome revealed by metagenomics and culture.</title>
        <authorList>
            <person name="Gilroy R."/>
            <person name="Ravi A."/>
            <person name="Getino M."/>
            <person name="Pursley I."/>
            <person name="Horton D.L."/>
            <person name="Alikhan N.F."/>
            <person name="Baker D."/>
            <person name="Gharbi K."/>
            <person name="Hall N."/>
            <person name="Watson M."/>
            <person name="Adriaenssens E.M."/>
            <person name="Foster-Nyarko E."/>
            <person name="Jarju S."/>
            <person name="Secka A."/>
            <person name="Antonio M."/>
            <person name="Oren A."/>
            <person name="Chaudhuri R.R."/>
            <person name="La Ragione R."/>
            <person name="Hildebrand F."/>
            <person name="Pallen M.J."/>
        </authorList>
    </citation>
    <scope>NUCLEOTIDE SEQUENCE</scope>
    <source>
        <strain evidence="6">G3-3990</strain>
    </source>
</reference>
<comment type="subcellular location">
    <subcellularLocation>
        <location evidence="1">Membrane</location>
        <topology evidence="1">Multi-pass membrane protein</topology>
    </subcellularLocation>
</comment>
<comment type="caution">
    <text evidence="6">The sequence shown here is derived from an EMBL/GenBank/DDBJ whole genome shotgun (WGS) entry which is preliminary data.</text>
</comment>
<feature type="transmembrane region" description="Helical" evidence="5">
    <location>
        <begin position="65"/>
        <end position="83"/>
    </location>
</feature>
<evidence type="ECO:0000313" key="7">
    <source>
        <dbReference type="Proteomes" id="UP000823641"/>
    </source>
</evidence>
<evidence type="ECO:0000256" key="1">
    <source>
        <dbReference type="ARBA" id="ARBA00004141"/>
    </source>
</evidence>
<organism evidence="6 7">
    <name type="scientific">Candidatus Gallipaludibacter merdavium</name>
    <dbReference type="NCBI Taxonomy" id="2840839"/>
    <lineage>
        <taxon>Bacteria</taxon>
        <taxon>Pseudomonadati</taxon>
        <taxon>Bacteroidota</taxon>
        <taxon>Bacteroidia</taxon>
        <taxon>Bacteroidales</taxon>
        <taxon>Candidatus Gallipaludibacter</taxon>
    </lineage>
</organism>
<gene>
    <name evidence="6" type="ORF">IAA73_00700</name>
</gene>
<dbReference type="PANTHER" id="PTHR37306:SF1">
    <property type="entry name" value="COLICIN V PRODUCTION PROTEIN"/>
    <property type="match status" value="1"/>
</dbReference>
<dbReference type="PANTHER" id="PTHR37306">
    <property type="entry name" value="COLICIN V PRODUCTION PROTEIN"/>
    <property type="match status" value="1"/>
</dbReference>
<dbReference type="EMBL" id="JADIMG010000004">
    <property type="protein sequence ID" value="MBO8458844.1"/>
    <property type="molecule type" value="Genomic_DNA"/>
</dbReference>
<sequence>MNILDIIILIPLLYGLIRGLVKGLVHELTAMVAVAAGVIGARIWAPHLAWQLAEMITMKPEVAQVISYCLVFLGIALTLHLIGKLFTKMLSAISLGGLNRVLGGLFGLTKWALITSIILNGFAFLDNKFHILKPEMKTESIAYEPVKQIASVAWKQVQEAGD</sequence>
<evidence type="ECO:0000256" key="4">
    <source>
        <dbReference type="ARBA" id="ARBA00023136"/>
    </source>
</evidence>
<dbReference type="Proteomes" id="UP000823641">
    <property type="component" value="Unassembled WGS sequence"/>
</dbReference>
<evidence type="ECO:0000256" key="5">
    <source>
        <dbReference type="SAM" id="Phobius"/>
    </source>
</evidence>
<dbReference type="GO" id="GO:0009403">
    <property type="term" value="P:toxin biosynthetic process"/>
    <property type="evidence" value="ECO:0007669"/>
    <property type="project" value="InterPro"/>
</dbReference>
<dbReference type="InterPro" id="IPR003825">
    <property type="entry name" value="Colicin-V_CvpA"/>
</dbReference>
<protein>
    <submittedName>
        <fullName evidence="6">CvpA family protein</fullName>
    </submittedName>
</protein>
<dbReference type="AlphaFoldDB" id="A0A9D9HSA5"/>
<evidence type="ECO:0000256" key="3">
    <source>
        <dbReference type="ARBA" id="ARBA00022989"/>
    </source>
</evidence>